<dbReference type="GO" id="GO:0003852">
    <property type="term" value="F:2-isopropylmalate synthase activity"/>
    <property type="evidence" value="ECO:0007669"/>
    <property type="project" value="UniProtKB-EC"/>
</dbReference>
<sequence>MEFYAEDAGRAENEFLAKMITAVIDAGAVVINIPDTTGYCFPDEFGEKIKFLKENVPNIDRAIISVHCHDDLGLATANTLSGIINGARQIEVTVNGIGERAGNTSLEETVMAIKTRQNYLPYYTLVKTEEILKTSKMVSLIMGIPVQPNKAIIGANAFAHSSGIHQDGIIKRRENYEIIDPKSVGVTKSQIVLTARSGRAALRHKLEKLKINMTKKQLNQFYEKFLELADIKKEIFNNDLLNLYESKSIKSS</sequence>
<dbReference type="AlphaFoldDB" id="A0A1F5YKP1"/>
<organism evidence="10 11">
    <name type="scientific">Candidatus Gottesmanbacteria bacterium RBG_16_38_7b</name>
    <dbReference type="NCBI Taxonomy" id="1798372"/>
    <lineage>
        <taxon>Bacteria</taxon>
        <taxon>Candidatus Gottesmaniibacteriota</taxon>
    </lineage>
</organism>
<dbReference type="Pfam" id="PF00682">
    <property type="entry name" value="HMGL-like"/>
    <property type="match status" value="1"/>
</dbReference>
<name>A0A1F5YKP1_9BACT</name>
<dbReference type="InterPro" id="IPR000891">
    <property type="entry name" value="PYR_CT"/>
</dbReference>
<comment type="pathway">
    <text evidence="1">Amino-acid biosynthesis; L-leucine biosynthesis; L-leucine from 3-methyl-2-oxobutanoate: step 1/4.</text>
</comment>
<evidence type="ECO:0000256" key="8">
    <source>
        <dbReference type="ARBA" id="ARBA00023304"/>
    </source>
</evidence>
<dbReference type="Pfam" id="PF22617">
    <property type="entry name" value="HCS_D2"/>
    <property type="match status" value="1"/>
</dbReference>
<comment type="similarity">
    <text evidence="2">Belongs to the alpha-IPM synthase/homocitrate synthase family. LeuA type 1 subfamily.</text>
</comment>
<dbReference type="InterPro" id="IPR050073">
    <property type="entry name" value="2-IPM_HCS-like"/>
</dbReference>
<dbReference type="GO" id="GO:0009098">
    <property type="term" value="P:L-leucine biosynthetic process"/>
    <property type="evidence" value="ECO:0007669"/>
    <property type="project" value="UniProtKB-KW"/>
</dbReference>
<dbReference type="PANTHER" id="PTHR10277">
    <property type="entry name" value="HOMOCITRATE SYNTHASE-RELATED"/>
    <property type="match status" value="1"/>
</dbReference>
<evidence type="ECO:0000256" key="1">
    <source>
        <dbReference type="ARBA" id="ARBA00004689"/>
    </source>
</evidence>
<evidence type="ECO:0000313" key="11">
    <source>
        <dbReference type="Proteomes" id="UP000177396"/>
    </source>
</evidence>
<proteinExistence type="inferred from homology"/>
<dbReference type="InterPro" id="IPR002034">
    <property type="entry name" value="AIPM/Hcit_synth_CS"/>
</dbReference>
<feature type="domain" description="Pyruvate carboxyltransferase" evidence="9">
    <location>
        <begin position="1"/>
        <end position="132"/>
    </location>
</feature>
<reference evidence="10 11" key="1">
    <citation type="journal article" date="2016" name="Nat. Commun.">
        <title>Thousands of microbial genomes shed light on interconnected biogeochemical processes in an aquifer system.</title>
        <authorList>
            <person name="Anantharaman K."/>
            <person name="Brown C.T."/>
            <person name="Hug L.A."/>
            <person name="Sharon I."/>
            <person name="Castelle C.J."/>
            <person name="Probst A.J."/>
            <person name="Thomas B.C."/>
            <person name="Singh A."/>
            <person name="Wilkins M.J."/>
            <person name="Karaoz U."/>
            <person name="Brodie E.L."/>
            <person name="Williams K.H."/>
            <person name="Hubbard S.S."/>
            <person name="Banfield J.F."/>
        </authorList>
    </citation>
    <scope>NUCLEOTIDE SEQUENCE [LARGE SCALE GENOMIC DNA]</scope>
</reference>
<dbReference type="Gene3D" id="1.10.238.260">
    <property type="match status" value="1"/>
</dbReference>
<evidence type="ECO:0000256" key="6">
    <source>
        <dbReference type="ARBA" id="ARBA00022679"/>
    </source>
</evidence>
<keyword evidence="4" id="KW-0432">Leucine biosynthesis</keyword>
<dbReference type="InterPro" id="IPR013785">
    <property type="entry name" value="Aldolase_TIM"/>
</dbReference>
<evidence type="ECO:0000259" key="9">
    <source>
        <dbReference type="PROSITE" id="PS50991"/>
    </source>
</evidence>
<accession>A0A1F5YKP1</accession>
<dbReference type="FunFam" id="1.10.238.260:FF:000001">
    <property type="entry name" value="2-isopropylmalate synthase"/>
    <property type="match status" value="1"/>
</dbReference>
<dbReference type="EC" id="2.3.3.13" evidence="3"/>
<dbReference type="EMBL" id="MFJB01000015">
    <property type="protein sequence ID" value="OGG00741.1"/>
    <property type="molecule type" value="Genomic_DNA"/>
</dbReference>
<dbReference type="Proteomes" id="UP000177396">
    <property type="component" value="Unassembled WGS sequence"/>
</dbReference>
<keyword evidence="7" id="KW-0464">Manganese</keyword>
<dbReference type="SUPFAM" id="SSF51569">
    <property type="entry name" value="Aldolase"/>
    <property type="match status" value="1"/>
</dbReference>
<dbReference type="Gene3D" id="3.20.20.70">
    <property type="entry name" value="Aldolase class I"/>
    <property type="match status" value="1"/>
</dbReference>
<keyword evidence="8" id="KW-0100">Branched-chain amino acid biosynthesis</keyword>
<dbReference type="PROSITE" id="PS50991">
    <property type="entry name" value="PYR_CT"/>
    <property type="match status" value="1"/>
</dbReference>
<dbReference type="PANTHER" id="PTHR10277:SF9">
    <property type="entry name" value="2-ISOPROPYLMALATE SYNTHASE 1, CHLOROPLASTIC-RELATED"/>
    <property type="match status" value="1"/>
</dbReference>
<dbReference type="PROSITE" id="PS00816">
    <property type="entry name" value="AIPM_HOMOCIT_SYNTH_2"/>
    <property type="match status" value="1"/>
</dbReference>
<evidence type="ECO:0000256" key="2">
    <source>
        <dbReference type="ARBA" id="ARBA00009396"/>
    </source>
</evidence>
<evidence type="ECO:0000313" key="10">
    <source>
        <dbReference type="EMBL" id="OGG00741.1"/>
    </source>
</evidence>
<dbReference type="InterPro" id="IPR054691">
    <property type="entry name" value="LeuA/HCS_post-cat"/>
</dbReference>
<evidence type="ECO:0000256" key="5">
    <source>
        <dbReference type="ARBA" id="ARBA00022605"/>
    </source>
</evidence>
<evidence type="ECO:0000256" key="3">
    <source>
        <dbReference type="ARBA" id="ARBA00012973"/>
    </source>
</evidence>
<keyword evidence="5" id="KW-0028">Amino-acid biosynthesis</keyword>
<protein>
    <recommendedName>
        <fullName evidence="3">2-isopropylmalate synthase</fullName>
        <ecNumber evidence="3">2.3.3.13</ecNumber>
    </recommendedName>
</protein>
<comment type="caution">
    <text evidence="10">The sequence shown here is derived from an EMBL/GenBank/DDBJ whole genome shotgun (WGS) entry which is preliminary data.</text>
</comment>
<evidence type="ECO:0000256" key="4">
    <source>
        <dbReference type="ARBA" id="ARBA00022430"/>
    </source>
</evidence>
<gene>
    <name evidence="10" type="ORF">A2153_03135</name>
</gene>
<evidence type="ECO:0000256" key="7">
    <source>
        <dbReference type="ARBA" id="ARBA00023211"/>
    </source>
</evidence>
<keyword evidence="6" id="KW-0808">Transferase</keyword>